<feature type="region of interest" description="Disordered" evidence="3">
    <location>
        <begin position="1"/>
        <end position="23"/>
    </location>
</feature>
<evidence type="ECO:0000313" key="5">
    <source>
        <dbReference type="EMBL" id="MPV85928.1"/>
    </source>
</evidence>
<dbReference type="Gene3D" id="3.40.50.1820">
    <property type="entry name" value="alpha/beta hydrolase"/>
    <property type="match status" value="1"/>
</dbReference>
<dbReference type="PANTHER" id="PTHR10655">
    <property type="entry name" value="LYSOPHOSPHOLIPASE-RELATED"/>
    <property type="match status" value="1"/>
</dbReference>
<dbReference type="Pfam" id="PF02230">
    <property type="entry name" value="Abhydrolase_2"/>
    <property type="match status" value="1"/>
</dbReference>
<evidence type="ECO:0000313" key="6">
    <source>
        <dbReference type="Proteomes" id="UP000471298"/>
    </source>
</evidence>
<dbReference type="RefSeq" id="WP_152809659.1">
    <property type="nucleotide sequence ID" value="NZ_WHNW01000003.1"/>
</dbReference>
<keyword evidence="2" id="KW-0378">Hydrolase</keyword>
<dbReference type="InterPro" id="IPR050565">
    <property type="entry name" value="LYPA1-2/EST-like"/>
</dbReference>
<feature type="domain" description="Phospholipase/carboxylesterase/thioesterase" evidence="4">
    <location>
        <begin position="22"/>
        <end position="231"/>
    </location>
</feature>
<dbReference type="Proteomes" id="UP000471298">
    <property type="component" value="Unassembled WGS sequence"/>
</dbReference>
<proteinExistence type="inferred from homology"/>
<evidence type="ECO:0000259" key="4">
    <source>
        <dbReference type="Pfam" id="PF02230"/>
    </source>
</evidence>
<dbReference type="GO" id="GO:0016787">
    <property type="term" value="F:hydrolase activity"/>
    <property type="evidence" value="ECO:0007669"/>
    <property type="project" value="UniProtKB-KW"/>
</dbReference>
<evidence type="ECO:0000256" key="3">
    <source>
        <dbReference type="SAM" id="MobiDB-lite"/>
    </source>
</evidence>
<comment type="caution">
    <text evidence="5">The sequence shown here is derived from an EMBL/GenBank/DDBJ whole genome shotgun (WGS) entry which is preliminary data.</text>
</comment>
<sequence length="236" mass="25833">MTIIDKPSNQHDNNSPTPALDTTKIIEPPTPARAAIIWLHGLGADANDFTGIVSYLPIKDYAIRMVFPNAPKRAVTINQGMIMQAWYDITDITLRDADIEGICASQQQINRLIDAQIEAGIPCDKIVLGGFSQGGAMSLYTGLRYAKRLAGVVCFSGYLLTPAVHASQCSDANQATPIWMAHGQYDQVVALQLAKSSATTLRNTHPQINMREYAMGHEVIAPEIADFTRWLHEVLA</sequence>
<accession>A0A6N7EZJ3</accession>
<dbReference type="InterPro" id="IPR029058">
    <property type="entry name" value="AB_hydrolase_fold"/>
</dbReference>
<evidence type="ECO:0000256" key="2">
    <source>
        <dbReference type="ARBA" id="ARBA00022801"/>
    </source>
</evidence>
<dbReference type="InterPro" id="IPR003140">
    <property type="entry name" value="PLipase/COase/thioEstase"/>
</dbReference>
<dbReference type="InParanoid" id="A0A6N7EZJ3"/>
<dbReference type="PANTHER" id="PTHR10655:SF17">
    <property type="entry name" value="LYSOPHOSPHOLIPASE-LIKE PROTEIN 1"/>
    <property type="match status" value="1"/>
</dbReference>
<keyword evidence="6" id="KW-1185">Reference proteome</keyword>
<reference evidence="5 6" key="1">
    <citation type="submission" date="2019-10" db="EMBL/GenBank/DDBJ databases">
        <title>Cardiobacteriales fam. a chemoheterotrophic member of the order Cardiobacteriales, and proposal of Cardiobacteriales fam. nov.</title>
        <authorList>
            <person name="Wang C."/>
        </authorList>
    </citation>
    <scope>NUCLEOTIDE SEQUENCE [LARGE SCALE GENOMIC DNA]</scope>
    <source>
        <strain evidence="5 6">ML27</strain>
    </source>
</reference>
<dbReference type="SUPFAM" id="SSF53474">
    <property type="entry name" value="alpha/beta-Hydrolases"/>
    <property type="match status" value="1"/>
</dbReference>
<comment type="similarity">
    <text evidence="1">Belongs to the AB hydrolase superfamily. AB hydrolase 2 family.</text>
</comment>
<dbReference type="AlphaFoldDB" id="A0A6N7EZJ3"/>
<organism evidence="5 6">
    <name type="scientific">Ostreibacterium oceani</name>
    <dbReference type="NCBI Taxonomy" id="2654998"/>
    <lineage>
        <taxon>Bacteria</taxon>
        <taxon>Pseudomonadati</taxon>
        <taxon>Pseudomonadota</taxon>
        <taxon>Gammaproteobacteria</taxon>
        <taxon>Cardiobacteriales</taxon>
        <taxon>Ostreibacteriaceae</taxon>
        <taxon>Ostreibacterium</taxon>
    </lineage>
</organism>
<dbReference type="EMBL" id="WHNW01000003">
    <property type="protein sequence ID" value="MPV85928.1"/>
    <property type="molecule type" value="Genomic_DNA"/>
</dbReference>
<evidence type="ECO:0000256" key="1">
    <source>
        <dbReference type="ARBA" id="ARBA00006499"/>
    </source>
</evidence>
<gene>
    <name evidence="5" type="ORF">GCU85_04145</name>
</gene>
<protein>
    <submittedName>
        <fullName evidence="5">Carboxylesterase</fullName>
    </submittedName>
</protein>
<name>A0A6N7EZJ3_9GAMM</name>